<accession>A0A7R8WD13</accession>
<dbReference type="Pfam" id="PF23553">
    <property type="entry name" value="NELF-A_N"/>
    <property type="match status" value="1"/>
</dbReference>
<evidence type="ECO:0000256" key="3">
    <source>
        <dbReference type="SAM" id="MobiDB-lite"/>
    </source>
</evidence>
<feature type="compositionally biased region" description="Pro residues" evidence="3">
    <location>
        <begin position="801"/>
        <end position="810"/>
    </location>
</feature>
<feature type="compositionally biased region" description="Basic and acidic residues" evidence="3">
    <location>
        <begin position="682"/>
        <end position="701"/>
    </location>
</feature>
<dbReference type="Pfam" id="PF13920">
    <property type="entry name" value="zf-C3HC4_3"/>
    <property type="match status" value="1"/>
</dbReference>
<organism evidence="5">
    <name type="scientific">Cyprideis torosa</name>
    <dbReference type="NCBI Taxonomy" id="163714"/>
    <lineage>
        <taxon>Eukaryota</taxon>
        <taxon>Metazoa</taxon>
        <taxon>Ecdysozoa</taxon>
        <taxon>Arthropoda</taxon>
        <taxon>Crustacea</taxon>
        <taxon>Oligostraca</taxon>
        <taxon>Ostracoda</taxon>
        <taxon>Podocopa</taxon>
        <taxon>Podocopida</taxon>
        <taxon>Cytherocopina</taxon>
        <taxon>Cytheroidea</taxon>
        <taxon>Cytherideidae</taxon>
        <taxon>Cyprideis</taxon>
    </lineage>
</organism>
<keyword evidence="2" id="KW-0862">Zinc</keyword>
<dbReference type="PANTHER" id="PTHR22996">
    <property type="entry name" value="MAHOGUNIN"/>
    <property type="match status" value="1"/>
</dbReference>
<sequence length="902" mass="98800">MLRLVYGIYSLLCVSWDALVALTGLLADVNFELVSIVLNGLSVVLESSLNFLCSALDGAVTLVKDMEVFLSDLWSLASALSSSLFSLPMVLSEVKILAARVVETTKTTANAATANALFALKSLGAGFVWLFEGIGEIYAMVWEALVFGCDLVPYLLKSAGSVCAQFVLDTFDSFRSSALVLGQYLSEFLLSLLDAIPHLLNLPFSLIGCLPKRALLGLALTVALISFALLCSSFFRTSVRLMTRWTLRFCNGLLDASRRILLDWTRFLFHILYEILLFLIYRTAFDEYVNRGSHRNFGSISESEIILRESTPVPDLPRPSPNGSPETVRVKHCVVCQDQPCSIVILPCRHCCICRDCGIELTKHTHYCPLCRGRIRDFLSVYIPTWPDYLRGRLEMAASRDSETHIWLLNKLGTSNDTWVGGSIWSHFTVDVLRNIEECFATKNLPAQVKLKVLLSIFQMPRRNLDEWRDELECILKIAMEDTDPWVSMIAEFMKPYPSSGALNMEIAAPGENKEMFDSLLEEIRDVVSSTADSTDLTPLDAVFLNHTSLNAAYGPAKSPQKHFSLKKKTKASQLKTELIAKSTEAASQTKRSSVTTVPVRTRGMPRKMTDKSESVGGRIGSEWEKRWTPLKSLPSYHRPAASSAAHRPIGRPPLQKEGGIKLLDITEQPMGHGLAKKKRKAGEWTEEKEGESSARVKLEEQPPVPGGSTSPLAKKPPLPAGPGAEFPPPPSVGPPSVMPFQDAPKQGGPPSLAPPQTPDYTGLLSPLAHPPATPLNSYLPPTPLSVYSNPIPTPGSVDLFPPPPTPQGIPPSDSALPHPPTSEFVAPAPSETPPQPPPPVMYGAPPPTPHVQPLPQAEDRKPPPPYSAHLLPPTPAAGRGQRSFKLTLTTLLLLHFSCCFH</sequence>
<keyword evidence="1" id="KW-0479">Metal-binding</keyword>
<dbReference type="PROSITE" id="PS51838">
    <property type="entry name" value="HDAG"/>
    <property type="match status" value="1"/>
</dbReference>
<proteinExistence type="predicted"/>
<evidence type="ECO:0000256" key="2">
    <source>
        <dbReference type="ARBA" id="ARBA00022833"/>
    </source>
</evidence>
<keyword evidence="4" id="KW-1133">Transmembrane helix</keyword>
<dbReference type="InterPro" id="IPR013083">
    <property type="entry name" value="Znf_RING/FYVE/PHD"/>
</dbReference>
<dbReference type="InterPro" id="IPR001841">
    <property type="entry name" value="Znf_RING"/>
</dbReference>
<dbReference type="Gene3D" id="3.30.40.10">
    <property type="entry name" value="Zinc/RING finger domain, C3HC4 (zinc finger)"/>
    <property type="match status" value="1"/>
</dbReference>
<evidence type="ECO:0000256" key="1">
    <source>
        <dbReference type="ARBA" id="ARBA00022771"/>
    </source>
</evidence>
<dbReference type="OrthoDB" id="2135488at2759"/>
<feature type="transmembrane region" description="Helical" evidence="4">
    <location>
        <begin position="216"/>
        <end position="235"/>
    </location>
</feature>
<feature type="transmembrane region" description="Helical" evidence="4">
    <location>
        <begin position="267"/>
        <end position="285"/>
    </location>
</feature>
<dbReference type="GO" id="GO:0061630">
    <property type="term" value="F:ubiquitin protein ligase activity"/>
    <property type="evidence" value="ECO:0007669"/>
    <property type="project" value="UniProtKB-EC"/>
</dbReference>
<dbReference type="PANTHER" id="PTHR22996:SF0">
    <property type="entry name" value="RE60872P-RELATED"/>
    <property type="match status" value="1"/>
</dbReference>
<gene>
    <name evidence="5" type="ORF">CTOB1V02_LOCUS7278</name>
</gene>
<reference evidence="5" key="1">
    <citation type="submission" date="2020-11" db="EMBL/GenBank/DDBJ databases">
        <authorList>
            <person name="Tran Van P."/>
        </authorList>
    </citation>
    <scope>NUCLEOTIDE SEQUENCE</scope>
</reference>
<dbReference type="InterPro" id="IPR045194">
    <property type="entry name" value="MGRN1/RNF157-like"/>
</dbReference>
<feature type="transmembrane region" description="Helical" evidence="4">
    <location>
        <begin position="6"/>
        <end position="26"/>
    </location>
</feature>
<dbReference type="InterPro" id="IPR056557">
    <property type="entry name" value="NELF-A_N"/>
</dbReference>
<evidence type="ECO:0000313" key="5">
    <source>
        <dbReference type="EMBL" id="CAD7229406.1"/>
    </source>
</evidence>
<feature type="region of interest" description="Disordered" evidence="3">
    <location>
        <begin position="635"/>
        <end position="880"/>
    </location>
</feature>
<dbReference type="GO" id="GO:0008270">
    <property type="term" value="F:zinc ion binding"/>
    <property type="evidence" value="ECO:0007669"/>
    <property type="project" value="UniProtKB-KW"/>
</dbReference>
<dbReference type="InterPro" id="IPR037517">
    <property type="entry name" value="HDAG_dom"/>
</dbReference>
<evidence type="ECO:0008006" key="6">
    <source>
        <dbReference type="Google" id="ProtNLM"/>
    </source>
</evidence>
<keyword evidence="4" id="KW-0472">Membrane</keyword>
<keyword evidence="1" id="KW-0863">Zinc-finger</keyword>
<keyword evidence="4" id="KW-0812">Transmembrane</keyword>
<evidence type="ECO:0000256" key="4">
    <source>
        <dbReference type="SAM" id="Phobius"/>
    </source>
</evidence>
<protein>
    <recommendedName>
        <fullName evidence="6">RING-type domain-containing protein</fullName>
    </recommendedName>
</protein>
<dbReference type="PROSITE" id="PS50089">
    <property type="entry name" value="ZF_RING_2"/>
    <property type="match status" value="1"/>
</dbReference>
<name>A0A7R8WD13_9CRUS</name>
<dbReference type="EMBL" id="OB662047">
    <property type="protein sequence ID" value="CAD7229406.1"/>
    <property type="molecule type" value="Genomic_DNA"/>
</dbReference>
<dbReference type="GO" id="GO:0016567">
    <property type="term" value="P:protein ubiquitination"/>
    <property type="evidence" value="ECO:0007669"/>
    <property type="project" value="TreeGrafter"/>
</dbReference>
<dbReference type="SUPFAM" id="SSF57850">
    <property type="entry name" value="RING/U-box"/>
    <property type="match status" value="1"/>
</dbReference>
<feature type="compositionally biased region" description="Pro residues" evidence="3">
    <location>
        <begin position="831"/>
        <end position="853"/>
    </location>
</feature>
<feature type="compositionally biased region" description="Pro residues" evidence="3">
    <location>
        <begin position="715"/>
        <end position="738"/>
    </location>
</feature>
<dbReference type="AlphaFoldDB" id="A0A7R8WD13"/>